<reference evidence="1" key="2">
    <citation type="journal article" date="2015" name="Fish Shellfish Immunol.">
        <title>Early steps in the European eel (Anguilla anguilla)-Vibrio vulnificus interaction in the gills: Role of the RtxA13 toxin.</title>
        <authorList>
            <person name="Callol A."/>
            <person name="Pajuelo D."/>
            <person name="Ebbesson L."/>
            <person name="Teles M."/>
            <person name="MacKenzie S."/>
            <person name="Amaro C."/>
        </authorList>
    </citation>
    <scope>NUCLEOTIDE SEQUENCE</scope>
</reference>
<evidence type="ECO:0000313" key="1">
    <source>
        <dbReference type="EMBL" id="JAH84828.1"/>
    </source>
</evidence>
<organism evidence="1">
    <name type="scientific">Anguilla anguilla</name>
    <name type="common">European freshwater eel</name>
    <name type="synonym">Muraena anguilla</name>
    <dbReference type="NCBI Taxonomy" id="7936"/>
    <lineage>
        <taxon>Eukaryota</taxon>
        <taxon>Metazoa</taxon>
        <taxon>Chordata</taxon>
        <taxon>Craniata</taxon>
        <taxon>Vertebrata</taxon>
        <taxon>Euteleostomi</taxon>
        <taxon>Actinopterygii</taxon>
        <taxon>Neopterygii</taxon>
        <taxon>Teleostei</taxon>
        <taxon>Anguilliformes</taxon>
        <taxon>Anguillidae</taxon>
        <taxon>Anguilla</taxon>
    </lineage>
</organism>
<reference evidence="1" key="1">
    <citation type="submission" date="2014-11" db="EMBL/GenBank/DDBJ databases">
        <authorList>
            <person name="Amaro Gonzalez C."/>
        </authorList>
    </citation>
    <scope>NUCLEOTIDE SEQUENCE</scope>
</reference>
<accession>A0A0E9W5U2</accession>
<proteinExistence type="predicted"/>
<name>A0A0E9W5U2_ANGAN</name>
<dbReference type="EMBL" id="GBXM01023749">
    <property type="protein sequence ID" value="JAH84828.1"/>
    <property type="molecule type" value="Transcribed_RNA"/>
</dbReference>
<dbReference type="AlphaFoldDB" id="A0A0E9W5U2"/>
<protein>
    <submittedName>
        <fullName evidence="1">Uncharacterized protein</fullName>
    </submittedName>
</protein>
<sequence length="53" mass="6036">MSPRLSVCPLWRACVFIPQRSCMCCLYRTHNECIPAMATLHLFHPTDEAVQSA</sequence>